<dbReference type="PANTHER" id="PTHR10745:SF0">
    <property type="entry name" value="GLYCINE--TRNA LIGASE"/>
    <property type="match status" value="1"/>
</dbReference>
<dbReference type="EMBL" id="CABMJJ010000009">
    <property type="protein sequence ID" value="VVC04085.1"/>
    <property type="molecule type" value="Genomic_DNA"/>
</dbReference>
<dbReference type="AlphaFoldDB" id="A0A5E4LPU6"/>
<dbReference type="Proteomes" id="UP000789941">
    <property type="component" value="Unassembled WGS sequence"/>
</dbReference>
<dbReference type="InterPro" id="IPR006195">
    <property type="entry name" value="aa-tRNA-synth_II"/>
</dbReference>
<dbReference type="InterPro" id="IPR027031">
    <property type="entry name" value="Gly-tRNA_synthase/POLG2"/>
</dbReference>
<protein>
    <recommendedName>
        <fullName evidence="1">glycine--tRNA ligase</fullName>
        <ecNumber evidence="1">6.1.1.14</ecNumber>
    </recommendedName>
    <alternativeName>
        <fullName evidence="6">Diadenosine tetraphosphate synthetase</fullName>
    </alternativeName>
</protein>
<organism evidence="8 9">
    <name type="scientific">Candidatus Bilamarchaeum dharawalense</name>
    <dbReference type="NCBI Taxonomy" id="2885759"/>
    <lineage>
        <taxon>Archaea</taxon>
        <taxon>Candidatus Micrarchaeota</taxon>
        <taxon>Candidatus Micrarchaeia</taxon>
        <taxon>Candidatus Anstonellales</taxon>
        <taxon>Candidatus Bilamarchaeaceae</taxon>
        <taxon>Candidatus Bilamarchaeum</taxon>
    </lineage>
</organism>
<keyword evidence="2 8" id="KW-0436">Ligase</keyword>
<evidence type="ECO:0000256" key="2">
    <source>
        <dbReference type="ARBA" id="ARBA00022598"/>
    </source>
</evidence>
<evidence type="ECO:0000256" key="4">
    <source>
        <dbReference type="ARBA" id="ARBA00022840"/>
    </source>
</evidence>
<sequence>MQLSDMIFELALKRSFFFPSNEAYGAIAGFYEYGPVGVLIKHKIENLWRETFIKSEGFHEVETSLITPEPVLVASGHVSSFADPVVECQKCKTRVRADSLAEEKHYSLHGEKWDGKLESLDRVMDEKKITCPKCKGAFGKCFMFNLMFQTGIGGERTAAYSRPETAQGIFTAFPRIFKNHGTKLPLAVGQVGKSFRNEISPRKGLVRMREFTQMELEYFFNPSEPNMEKFEIVKNMELTMGIKNDLRQMTTSQIVEEKVAANQIMAYFLARQWEFYKKVGINEKKMYLRVLDSQEVPHYSKGNIDMEVETSFGKIETIGNAYRTDFDLTSHTKHSGQDFSVFVESEKKKVMPHVFELSMGVDRTFYCILEHCFRDKDQKDENGNWKLGTGKEWEWFDFPPVIAPYHVAVFPLMTKDGLDKKAEEIAESLRSSGLDVAYRDSGSIGRRYARNDEIGVPYALTVDYDSLKDGTTTIRYRNDGKQERIKISDCEKIIKENVKNGKVSL</sequence>
<evidence type="ECO:0000259" key="7">
    <source>
        <dbReference type="PROSITE" id="PS50862"/>
    </source>
</evidence>
<name>A0A5E4LPU6_9ARCH</name>
<dbReference type="Pfam" id="PF03129">
    <property type="entry name" value="HGTP_anticodon"/>
    <property type="match status" value="1"/>
</dbReference>
<keyword evidence="3" id="KW-0547">Nucleotide-binding</keyword>
<dbReference type="SUPFAM" id="SSF55681">
    <property type="entry name" value="Class II aaRS and biotin synthetases"/>
    <property type="match status" value="1"/>
</dbReference>
<accession>A0A5E4LPU6</accession>
<dbReference type="EC" id="6.1.1.14" evidence="1"/>
<gene>
    <name evidence="8" type="primary">proS_1</name>
    <name evidence="8" type="ORF">LFW2832_00720</name>
</gene>
<dbReference type="NCBIfam" id="NF003211">
    <property type="entry name" value="PRK04173.1"/>
    <property type="match status" value="1"/>
</dbReference>
<keyword evidence="4" id="KW-0067">ATP-binding</keyword>
<dbReference type="PRINTS" id="PR01043">
    <property type="entry name" value="TRNASYNTHGLY"/>
</dbReference>
<dbReference type="GO" id="GO:0005524">
    <property type="term" value="F:ATP binding"/>
    <property type="evidence" value="ECO:0007669"/>
    <property type="project" value="UniProtKB-KW"/>
</dbReference>
<evidence type="ECO:0000256" key="3">
    <source>
        <dbReference type="ARBA" id="ARBA00022741"/>
    </source>
</evidence>
<dbReference type="GO" id="GO:0005737">
    <property type="term" value="C:cytoplasm"/>
    <property type="evidence" value="ECO:0007669"/>
    <property type="project" value="InterPro"/>
</dbReference>
<dbReference type="Pfam" id="PF00587">
    <property type="entry name" value="tRNA-synt_2b"/>
    <property type="match status" value="1"/>
</dbReference>
<proteinExistence type="predicted"/>
<dbReference type="NCBIfam" id="TIGR00389">
    <property type="entry name" value="glyS_dimeric"/>
    <property type="match status" value="1"/>
</dbReference>
<keyword evidence="5" id="KW-0030">Aminoacyl-tRNA synthetase</keyword>
<dbReference type="InterPro" id="IPR004154">
    <property type="entry name" value="Anticodon-bd"/>
</dbReference>
<dbReference type="PROSITE" id="PS50862">
    <property type="entry name" value="AA_TRNA_LIGASE_II"/>
    <property type="match status" value="1"/>
</dbReference>
<dbReference type="GO" id="GO:0006426">
    <property type="term" value="P:glycyl-tRNA aminoacylation"/>
    <property type="evidence" value="ECO:0007669"/>
    <property type="project" value="InterPro"/>
</dbReference>
<dbReference type="InterPro" id="IPR045864">
    <property type="entry name" value="aa-tRNA-synth_II/BPL/LPL"/>
</dbReference>
<dbReference type="GO" id="GO:0004820">
    <property type="term" value="F:glycine-tRNA ligase activity"/>
    <property type="evidence" value="ECO:0007669"/>
    <property type="project" value="UniProtKB-EC"/>
</dbReference>
<dbReference type="SUPFAM" id="SSF52954">
    <property type="entry name" value="Class II aaRS ABD-related"/>
    <property type="match status" value="1"/>
</dbReference>
<evidence type="ECO:0000256" key="1">
    <source>
        <dbReference type="ARBA" id="ARBA00012829"/>
    </source>
</evidence>
<dbReference type="InterPro" id="IPR036621">
    <property type="entry name" value="Anticodon-bd_dom_sf"/>
</dbReference>
<evidence type="ECO:0000256" key="5">
    <source>
        <dbReference type="ARBA" id="ARBA00023146"/>
    </source>
</evidence>
<dbReference type="PANTHER" id="PTHR10745">
    <property type="entry name" value="GLYCYL-TRNA SYNTHETASE/DNA POLYMERASE SUBUNIT GAMMA-2"/>
    <property type="match status" value="1"/>
</dbReference>
<dbReference type="Gene3D" id="3.40.50.800">
    <property type="entry name" value="Anticodon-binding domain"/>
    <property type="match status" value="1"/>
</dbReference>
<dbReference type="InterPro" id="IPR002315">
    <property type="entry name" value="tRNA-synt_gly"/>
</dbReference>
<comment type="caution">
    <text evidence="8">The sequence shown here is derived from an EMBL/GenBank/DDBJ whole genome shotgun (WGS) entry which is preliminary data.</text>
</comment>
<dbReference type="InterPro" id="IPR002314">
    <property type="entry name" value="aa-tRNA-synt_IIb"/>
</dbReference>
<dbReference type="Gene3D" id="3.30.930.10">
    <property type="entry name" value="Bira Bifunctional Protein, Domain 2"/>
    <property type="match status" value="1"/>
</dbReference>
<dbReference type="Gene3D" id="3.30.40.230">
    <property type="match status" value="1"/>
</dbReference>
<dbReference type="CDD" id="cd00858">
    <property type="entry name" value="GlyRS_anticodon"/>
    <property type="match status" value="1"/>
</dbReference>
<evidence type="ECO:0000313" key="8">
    <source>
        <dbReference type="EMBL" id="VVC04085.1"/>
    </source>
</evidence>
<feature type="domain" description="Aminoacyl-transfer RNA synthetases class-II family profile" evidence="7">
    <location>
        <begin position="5"/>
        <end position="411"/>
    </location>
</feature>
<evidence type="ECO:0000256" key="6">
    <source>
        <dbReference type="ARBA" id="ARBA00030057"/>
    </source>
</evidence>
<reference evidence="8 9" key="1">
    <citation type="submission" date="2019-08" db="EMBL/GenBank/DDBJ databases">
        <authorList>
            <person name="Vazquez-Campos X."/>
        </authorList>
    </citation>
    <scope>NUCLEOTIDE SEQUENCE [LARGE SCALE GENOMIC DNA]</scope>
    <source>
        <strain evidence="8">LFW-283_2</strain>
    </source>
</reference>
<evidence type="ECO:0000313" key="9">
    <source>
        <dbReference type="Proteomes" id="UP000789941"/>
    </source>
</evidence>